<protein>
    <submittedName>
        <fullName evidence="1">Uncharacterized protein</fullName>
    </submittedName>
</protein>
<evidence type="ECO:0000313" key="1">
    <source>
        <dbReference type="EMBL" id="DAE11636.1"/>
    </source>
</evidence>
<accession>A0A8S5PZC2</accession>
<sequence length="38" mass="4402">MANCRTQFVQSEPTKIVSKILVLKKIFPNAYDLNYLKS</sequence>
<proteinExistence type="predicted"/>
<dbReference type="EMBL" id="BK015535">
    <property type="protein sequence ID" value="DAE11636.1"/>
    <property type="molecule type" value="Genomic_DNA"/>
</dbReference>
<organism evidence="1">
    <name type="scientific">Siphoviridae sp. ct2vX3</name>
    <dbReference type="NCBI Taxonomy" id="2825318"/>
    <lineage>
        <taxon>Viruses</taxon>
        <taxon>Duplodnaviria</taxon>
        <taxon>Heunggongvirae</taxon>
        <taxon>Uroviricota</taxon>
        <taxon>Caudoviricetes</taxon>
    </lineage>
</organism>
<reference evidence="1" key="1">
    <citation type="journal article" date="2021" name="Proc. Natl. Acad. Sci. U.S.A.">
        <title>A Catalog of Tens of Thousands of Viruses from Human Metagenomes Reveals Hidden Associations with Chronic Diseases.</title>
        <authorList>
            <person name="Tisza M.J."/>
            <person name="Buck C.B."/>
        </authorList>
    </citation>
    <scope>NUCLEOTIDE SEQUENCE</scope>
    <source>
        <strain evidence="1">Ct2vX3</strain>
    </source>
</reference>
<name>A0A8S5PZC2_9CAUD</name>